<reference evidence="2 3" key="1">
    <citation type="journal article" date="2014" name="Proc. Natl. Acad. Sci. U.S.A.">
        <title>Trajectory and genomic determinants of fungal-pathogen speciation and host adaptation.</title>
        <authorList>
            <person name="Hu X."/>
            <person name="Xiao G."/>
            <person name="Zheng P."/>
            <person name="Shang Y."/>
            <person name="Su Y."/>
            <person name="Zhang X."/>
            <person name="Liu X."/>
            <person name="Zhan S."/>
            <person name="St Leger R.J."/>
            <person name="Wang C."/>
        </authorList>
    </citation>
    <scope>NUCLEOTIDE SEQUENCE [LARGE SCALE GENOMIC DNA]</scope>
    <source>
        <strain evidence="2 3">ARSEF 1941</strain>
    </source>
</reference>
<evidence type="ECO:0000313" key="3">
    <source>
        <dbReference type="Proteomes" id="UP000030816"/>
    </source>
</evidence>
<dbReference type="PANTHER" id="PTHR48079">
    <property type="entry name" value="PROTEIN YEEZ"/>
    <property type="match status" value="1"/>
</dbReference>
<dbReference type="Gene3D" id="3.40.50.720">
    <property type="entry name" value="NAD(P)-binding Rossmann-like Domain"/>
    <property type="match status" value="1"/>
</dbReference>
<feature type="domain" description="NAD-dependent epimerase/dehydratase" evidence="1">
    <location>
        <begin position="6"/>
        <end position="233"/>
    </location>
</feature>
<dbReference type="EMBL" id="AZHE01000006">
    <property type="protein sequence ID" value="KHN98994.1"/>
    <property type="molecule type" value="Genomic_DNA"/>
</dbReference>
<proteinExistence type="predicted"/>
<accession>A0A0B2WZI2</accession>
<dbReference type="AlphaFoldDB" id="A0A0B2WZI2"/>
<dbReference type="Proteomes" id="UP000030816">
    <property type="component" value="Unassembled WGS sequence"/>
</dbReference>
<dbReference type="InterPro" id="IPR036291">
    <property type="entry name" value="NAD(P)-bd_dom_sf"/>
</dbReference>
<dbReference type="Pfam" id="PF01370">
    <property type="entry name" value="Epimerase"/>
    <property type="match status" value="1"/>
</dbReference>
<keyword evidence="3" id="KW-1185">Reference proteome</keyword>
<sequence length="354" mass="37808">MPQTKILVLGATGYIGGSVLTEMQKSKNASDYSISALVRKAEQAAGLRNLAVSPIVFEGLDDLLLVKQAASQNDIVINAASASHDKAAVAIIQGLAERKRATGQAVSYIHTSGTSILSDRPVSGKEVDLSVYSDKDTDIYKYETARVHYSQRATDIAVVEAGEQLGVPTYIVVPPTIYGEGSGPFSTISQQVPNLVREAMRRKQAVVIGAGSGIWNHVHILDLAPLYTLILQGILSNEQEIPHGRKGFFFAETGEHTWLEVSQGIANACFARDLCSTTEVKSIGLAEAASIIGGSEELVEIVLASNSRSRADLGRELGWKPARDNADFREHFDQVVEAVAAQGPLVTLAALVGI</sequence>
<dbReference type="RefSeq" id="XP_040680060.1">
    <property type="nucleotide sequence ID" value="XM_040822255.1"/>
</dbReference>
<name>A0A0B2WZI2_METAS</name>
<evidence type="ECO:0000259" key="1">
    <source>
        <dbReference type="Pfam" id="PF01370"/>
    </source>
</evidence>
<evidence type="ECO:0000313" key="2">
    <source>
        <dbReference type="EMBL" id="KHN98994.1"/>
    </source>
</evidence>
<gene>
    <name evidence="2" type="ORF">MAM_03456</name>
</gene>
<dbReference type="InterPro" id="IPR051783">
    <property type="entry name" value="NAD(P)-dependent_oxidoreduct"/>
</dbReference>
<dbReference type="PANTHER" id="PTHR48079:SF6">
    <property type="entry name" value="NAD(P)-BINDING DOMAIN-CONTAINING PROTEIN-RELATED"/>
    <property type="match status" value="1"/>
</dbReference>
<dbReference type="SUPFAM" id="SSF51735">
    <property type="entry name" value="NAD(P)-binding Rossmann-fold domains"/>
    <property type="match status" value="1"/>
</dbReference>
<dbReference type="GeneID" id="63737911"/>
<dbReference type="GO" id="GO:0005737">
    <property type="term" value="C:cytoplasm"/>
    <property type="evidence" value="ECO:0007669"/>
    <property type="project" value="TreeGrafter"/>
</dbReference>
<dbReference type="STRING" id="1081103.A0A0B2WZI2"/>
<protein>
    <submittedName>
        <fullName evidence="2">NAD dependent epimerase/dehydratase family protein</fullName>
    </submittedName>
</protein>
<dbReference type="OrthoDB" id="10262413at2759"/>
<comment type="caution">
    <text evidence="2">The sequence shown here is derived from an EMBL/GenBank/DDBJ whole genome shotgun (WGS) entry which is preliminary data.</text>
</comment>
<dbReference type="InterPro" id="IPR001509">
    <property type="entry name" value="Epimerase_deHydtase"/>
</dbReference>
<dbReference type="GO" id="GO:0004029">
    <property type="term" value="F:aldehyde dehydrogenase (NAD+) activity"/>
    <property type="evidence" value="ECO:0007669"/>
    <property type="project" value="TreeGrafter"/>
</dbReference>
<organism evidence="2 3">
    <name type="scientific">Metarhizium album (strain ARSEF 1941)</name>
    <dbReference type="NCBI Taxonomy" id="1081103"/>
    <lineage>
        <taxon>Eukaryota</taxon>
        <taxon>Fungi</taxon>
        <taxon>Dikarya</taxon>
        <taxon>Ascomycota</taxon>
        <taxon>Pezizomycotina</taxon>
        <taxon>Sordariomycetes</taxon>
        <taxon>Hypocreomycetidae</taxon>
        <taxon>Hypocreales</taxon>
        <taxon>Clavicipitaceae</taxon>
        <taxon>Metarhizium</taxon>
    </lineage>
</organism>
<dbReference type="HOGENOM" id="CLU_007383_12_0_1"/>